<protein>
    <recommendedName>
        <fullName evidence="4">ABM domain-containing protein</fullName>
    </recommendedName>
</protein>
<evidence type="ECO:0008006" key="4">
    <source>
        <dbReference type="Google" id="ProtNLM"/>
    </source>
</evidence>
<evidence type="ECO:0000313" key="3">
    <source>
        <dbReference type="Proteomes" id="UP000054498"/>
    </source>
</evidence>
<reference evidence="2 3" key="1">
    <citation type="journal article" date="2013" name="BMC Genomics">
        <title>Reconstruction of the lipid metabolism for the microalga Monoraphidium neglectum from its genome sequence reveals characteristics suitable for biofuel production.</title>
        <authorList>
            <person name="Bogen C."/>
            <person name="Al-Dilaimi A."/>
            <person name="Albersmeier A."/>
            <person name="Wichmann J."/>
            <person name="Grundmann M."/>
            <person name="Rupp O."/>
            <person name="Lauersen K.J."/>
            <person name="Blifernez-Klassen O."/>
            <person name="Kalinowski J."/>
            <person name="Goesmann A."/>
            <person name="Mussgnug J.H."/>
            <person name="Kruse O."/>
        </authorList>
    </citation>
    <scope>NUCLEOTIDE SEQUENCE [LARGE SCALE GENOMIC DNA]</scope>
    <source>
        <strain evidence="2 3">SAG 48.87</strain>
    </source>
</reference>
<sequence length="237" mass="25397">MAPLGLQQQQQQQRQGAPLRGRRGGSFPLARAPAAHAAVAGRRLLTVSAAIKAKSRREICCSKTLVAQPDMIDKVHKMCADVTAFSEARMGDPTSGVKAFECAKDRWEENVFHFWERYESNVALGRHNTTPEVSQFLEQCCPLPREGSPCTGPAACGAAGGWADGWAGGLGAARMGTPVVPLLEGPVGMALYEWKDGQLGPVSLQGDVFGMPELTKKVEEQFGQLMSGLGKLFGSKK</sequence>
<name>A0A0D2J7K0_9CHLO</name>
<dbReference type="OrthoDB" id="508682at2759"/>
<dbReference type="KEGG" id="mng:MNEG_12190"/>
<dbReference type="RefSeq" id="XP_013894792.1">
    <property type="nucleotide sequence ID" value="XM_014039338.1"/>
</dbReference>
<dbReference type="AlphaFoldDB" id="A0A0D2J7K0"/>
<dbReference type="GeneID" id="25729528"/>
<dbReference type="SUPFAM" id="SSF54909">
    <property type="entry name" value="Dimeric alpha+beta barrel"/>
    <property type="match status" value="1"/>
</dbReference>
<gene>
    <name evidence="2" type="ORF">MNEG_12190</name>
</gene>
<proteinExistence type="predicted"/>
<feature type="compositionally biased region" description="Low complexity" evidence="1">
    <location>
        <begin position="1"/>
        <end position="19"/>
    </location>
</feature>
<dbReference type="Proteomes" id="UP000054498">
    <property type="component" value="Unassembled WGS sequence"/>
</dbReference>
<evidence type="ECO:0000313" key="2">
    <source>
        <dbReference type="EMBL" id="KIY95772.1"/>
    </source>
</evidence>
<dbReference type="EMBL" id="KK103332">
    <property type="protein sequence ID" value="KIY95772.1"/>
    <property type="molecule type" value="Genomic_DNA"/>
</dbReference>
<accession>A0A0D2J7K0</accession>
<dbReference type="Gene3D" id="3.30.70.100">
    <property type="match status" value="1"/>
</dbReference>
<organism evidence="2 3">
    <name type="scientific">Monoraphidium neglectum</name>
    <dbReference type="NCBI Taxonomy" id="145388"/>
    <lineage>
        <taxon>Eukaryota</taxon>
        <taxon>Viridiplantae</taxon>
        <taxon>Chlorophyta</taxon>
        <taxon>core chlorophytes</taxon>
        <taxon>Chlorophyceae</taxon>
        <taxon>CS clade</taxon>
        <taxon>Sphaeropleales</taxon>
        <taxon>Selenastraceae</taxon>
        <taxon>Monoraphidium</taxon>
    </lineage>
</organism>
<evidence type="ECO:0000256" key="1">
    <source>
        <dbReference type="SAM" id="MobiDB-lite"/>
    </source>
</evidence>
<keyword evidence="3" id="KW-1185">Reference proteome</keyword>
<dbReference type="InterPro" id="IPR011008">
    <property type="entry name" value="Dimeric_a/b-barrel"/>
</dbReference>
<feature type="region of interest" description="Disordered" evidence="1">
    <location>
        <begin position="1"/>
        <end position="27"/>
    </location>
</feature>